<gene>
    <name evidence="2" type="ORF">MEBOL_002055</name>
</gene>
<dbReference type="AlphaFoldDB" id="A0A250ICC7"/>
<dbReference type="InterPro" id="IPR023977">
    <property type="entry name" value="MbnP-like"/>
</dbReference>
<dbReference type="Pfam" id="PF20243">
    <property type="entry name" value="MbnP"/>
    <property type="match status" value="1"/>
</dbReference>
<accession>A0A250ICC7</accession>
<reference evidence="2 3" key="1">
    <citation type="submission" date="2017-06" db="EMBL/GenBank/DDBJ databases">
        <authorList>
            <person name="Kim H.J."/>
            <person name="Triplett B.A."/>
        </authorList>
    </citation>
    <scope>NUCLEOTIDE SEQUENCE [LARGE SCALE GENOMIC DNA]</scope>
    <source>
        <strain evidence="2 3">DSM 14713</strain>
    </source>
</reference>
<evidence type="ECO:0000313" key="2">
    <source>
        <dbReference type="EMBL" id="ATB28606.1"/>
    </source>
</evidence>
<dbReference type="Proteomes" id="UP000217289">
    <property type="component" value="Chromosome"/>
</dbReference>
<evidence type="ECO:0000259" key="1">
    <source>
        <dbReference type="Pfam" id="PF20243"/>
    </source>
</evidence>
<proteinExistence type="predicted"/>
<name>A0A250ICC7_9BACT</name>
<organism evidence="2 3">
    <name type="scientific">Melittangium boletus DSM 14713</name>
    <dbReference type="NCBI Taxonomy" id="1294270"/>
    <lineage>
        <taxon>Bacteria</taxon>
        <taxon>Pseudomonadati</taxon>
        <taxon>Myxococcota</taxon>
        <taxon>Myxococcia</taxon>
        <taxon>Myxococcales</taxon>
        <taxon>Cystobacterineae</taxon>
        <taxon>Archangiaceae</taxon>
        <taxon>Melittangium</taxon>
    </lineage>
</organism>
<evidence type="ECO:0000313" key="3">
    <source>
        <dbReference type="Proteomes" id="UP000217289"/>
    </source>
</evidence>
<dbReference type="KEGG" id="mbd:MEBOL_002055"/>
<dbReference type="RefSeq" id="WP_245919626.1">
    <property type="nucleotide sequence ID" value="NZ_CP022163.1"/>
</dbReference>
<feature type="domain" description="Copper-binding protein MbnP-like" evidence="1">
    <location>
        <begin position="33"/>
        <end position="252"/>
    </location>
</feature>
<dbReference type="NCBIfam" id="TIGR04052">
    <property type="entry name" value="MbnP_like_WxW"/>
    <property type="match status" value="1"/>
</dbReference>
<dbReference type="EMBL" id="CP022163">
    <property type="protein sequence ID" value="ATB28606.1"/>
    <property type="molecule type" value="Genomic_DNA"/>
</dbReference>
<dbReference type="InterPro" id="IPR046863">
    <property type="entry name" value="MbnP-like_dom"/>
</dbReference>
<sequence>MMSSAPRLVAFASLLAGSLGCGVSDPPTAKPISVTLPFEARVGAEPFACGRTYTGLGTTASTYEPQDFRVYLHDVRLVAEDGQEVPVTLTEDGVWQKSGAVLLDFADKSGLCTNGTAAMNTRIMGSVPEGNYRGLRFTLGLPGSLNHQDVSIAPAPFNDLGLFWSWRSGYLFTRIEGRTTGLRSGHSMHLGSTDCPALVPGQESDGCLFPNRPGVDLEGFVPGESKVVLDLARLFEGSNLDVNAPGTAAGCMASQQDPDCAPVFHRMGLAFGSQVADPSAQTFIRWE</sequence>
<dbReference type="PROSITE" id="PS51257">
    <property type="entry name" value="PROKAR_LIPOPROTEIN"/>
    <property type="match status" value="1"/>
</dbReference>
<keyword evidence="3" id="KW-1185">Reference proteome</keyword>
<protein>
    <recommendedName>
        <fullName evidence="1">Copper-binding protein MbnP-like domain-containing protein</fullName>
    </recommendedName>
</protein>